<evidence type="ECO:0000313" key="2">
    <source>
        <dbReference type="Proteomes" id="UP000663201"/>
    </source>
</evidence>
<keyword evidence="2" id="KW-1185">Reference proteome</keyword>
<accession>A0A873WJD1</accession>
<dbReference type="GeneID" id="62680465"/>
<organism evidence="1 2">
    <name type="scientific">Providencia phage Kokobel1</name>
    <dbReference type="NCBI Taxonomy" id="2783540"/>
    <lineage>
        <taxon>Viruses</taxon>
        <taxon>Duplodnaviria</taxon>
        <taxon>Heunggongvirae</taxon>
        <taxon>Uroviricota</taxon>
        <taxon>Caudoviricetes</taxon>
        <taxon>Casjensviridae</taxon>
        <taxon>Kokobelvirus</taxon>
        <taxon>Kokobelvirus kokobel1</taxon>
    </lineage>
</organism>
<protein>
    <submittedName>
        <fullName evidence="1">Uncharacterized protein</fullName>
    </submittedName>
</protein>
<dbReference type="Proteomes" id="UP000663201">
    <property type="component" value="Segment"/>
</dbReference>
<dbReference type="RefSeq" id="YP_009997950.1">
    <property type="nucleotide sequence ID" value="NC_052979.1"/>
</dbReference>
<reference evidence="1" key="1">
    <citation type="submission" date="2020-10" db="EMBL/GenBank/DDBJ databases">
        <authorList>
            <person name="Ben Porat S."/>
            <person name="Alkalay-Oren S."/>
            <person name="Coppenhagen-Glazer S."/>
            <person name="Hazan R."/>
        </authorList>
    </citation>
    <scope>NUCLEOTIDE SEQUENCE</scope>
</reference>
<proteinExistence type="predicted"/>
<dbReference type="KEGG" id="vg:62680465"/>
<name>A0A873WJD1_9CAUD</name>
<evidence type="ECO:0000313" key="1">
    <source>
        <dbReference type="EMBL" id="QPB11486.1"/>
    </source>
</evidence>
<sequence length="119" mass="13616">MIEREFRFNIVRAEWLALPTVAIGRPTKDFSMPDYSFSYGVIFHVSPGVVRVLTVRYRPGHGSAAVQVDDVHLTRPEVVIPVVPFTILSGYQAGEWINGAKEFYKSYRDNLNRVRGVMW</sequence>
<dbReference type="EMBL" id="MW145139">
    <property type="protein sequence ID" value="QPB11486.1"/>
    <property type="molecule type" value="Genomic_DNA"/>
</dbReference>